<dbReference type="GO" id="GO:0003948">
    <property type="term" value="F:N4-(beta-N-acetylglucosaminyl)-L-asparaginase activity"/>
    <property type="evidence" value="ECO:0007669"/>
    <property type="project" value="TreeGrafter"/>
</dbReference>
<reference evidence="2" key="1">
    <citation type="journal article" date="2014" name="Front. Microbiol.">
        <title>High frequency of phylogenetically diverse reductive dehalogenase-homologous genes in deep subseafloor sedimentary metagenomes.</title>
        <authorList>
            <person name="Kawai M."/>
            <person name="Futagami T."/>
            <person name="Toyoda A."/>
            <person name="Takaki Y."/>
            <person name="Nishi S."/>
            <person name="Hori S."/>
            <person name="Arai W."/>
            <person name="Tsubouchi T."/>
            <person name="Morono Y."/>
            <person name="Uchiyama I."/>
            <person name="Ito T."/>
            <person name="Fujiyama A."/>
            <person name="Inagaki F."/>
            <person name="Takami H."/>
        </authorList>
    </citation>
    <scope>NUCLEOTIDE SEQUENCE</scope>
    <source>
        <strain evidence="2">Expedition CK06-06</strain>
    </source>
</reference>
<proteinExistence type="predicted"/>
<feature type="compositionally biased region" description="Basic and acidic residues" evidence="1">
    <location>
        <begin position="161"/>
        <end position="170"/>
    </location>
</feature>
<dbReference type="GO" id="GO:0005737">
    <property type="term" value="C:cytoplasm"/>
    <property type="evidence" value="ECO:0007669"/>
    <property type="project" value="TreeGrafter"/>
</dbReference>
<dbReference type="InterPro" id="IPR029055">
    <property type="entry name" value="Ntn_hydrolases_N"/>
</dbReference>
<dbReference type="Gene3D" id="3.60.20.30">
    <property type="entry name" value="(Glycosyl)asparaginase"/>
    <property type="match status" value="1"/>
</dbReference>
<gene>
    <name evidence="2" type="ORF">S03H2_16714</name>
</gene>
<dbReference type="PANTHER" id="PTHR10188">
    <property type="entry name" value="L-ASPARAGINASE"/>
    <property type="match status" value="1"/>
</dbReference>
<dbReference type="Pfam" id="PF01112">
    <property type="entry name" value="Asparaginase_2"/>
    <property type="match status" value="1"/>
</dbReference>
<dbReference type="SUPFAM" id="SSF56235">
    <property type="entry name" value="N-terminal nucleophile aminohydrolases (Ntn hydrolases)"/>
    <property type="match status" value="1"/>
</dbReference>
<evidence type="ECO:0000256" key="1">
    <source>
        <dbReference type="SAM" id="MobiDB-lite"/>
    </source>
</evidence>
<dbReference type="PANTHER" id="PTHR10188:SF16">
    <property type="entry name" value="N(4)-(BETA-N-ACETYLGLUCOSAMINYL)-L-ASPARAGINASE-LIKE"/>
    <property type="match status" value="1"/>
</dbReference>
<feature type="compositionally biased region" description="Basic and acidic residues" evidence="1">
    <location>
        <begin position="179"/>
        <end position="189"/>
    </location>
</feature>
<feature type="region of interest" description="Disordered" evidence="1">
    <location>
        <begin position="161"/>
        <end position="189"/>
    </location>
</feature>
<organism evidence="2">
    <name type="scientific">marine sediment metagenome</name>
    <dbReference type="NCBI Taxonomy" id="412755"/>
    <lineage>
        <taxon>unclassified sequences</taxon>
        <taxon>metagenomes</taxon>
        <taxon>ecological metagenomes</taxon>
    </lineage>
</organism>
<dbReference type="EMBL" id="BARU01008559">
    <property type="protein sequence ID" value="GAH42774.1"/>
    <property type="molecule type" value="Genomic_DNA"/>
</dbReference>
<protein>
    <recommendedName>
        <fullName evidence="3">Asparaginase</fullName>
    </recommendedName>
</protein>
<evidence type="ECO:0000313" key="2">
    <source>
        <dbReference type="EMBL" id="GAH42774.1"/>
    </source>
</evidence>
<dbReference type="InterPro" id="IPR000246">
    <property type="entry name" value="Peptidase_T2"/>
</dbReference>
<name>X1GMA6_9ZZZZ</name>
<accession>X1GMA6</accession>
<sequence length="189" mass="20452">MEWKENLSEQDYYLPPRKKYKPEGGGTISVLVLDAKGDIAGVTSTSGHHFKLIGRVGDSPIIGAGLYVDNDIGTAGATGHGAESIKVCASFLAVEKMREGMTPLQACRFVCQRVVDRHDGKPMFGLKIVALNKAGDYGCCSIRGRIDKKTGKVVGRGFSVHDAKGHRSEPGDVLLPPMTKEERDSIPRR</sequence>
<dbReference type="AlphaFoldDB" id="X1GMA6"/>
<comment type="caution">
    <text evidence="2">The sequence shown here is derived from an EMBL/GenBank/DDBJ whole genome shotgun (WGS) entry which is preliminary data.</text>
</comment>
<evidence type="ECO:0008006" key="3">
    <source>
        <dbReference type="Google" id="ProtNLM"/>
    </source>
</evidence>